<proteinExistence type="predicted"/>
<organism evidence="2 3">
    <name type="scientific">Methylovulum psychrotolerans</name>
    <dbReference type="NCBI Taxonomy" id="1704499"/>
    <lineage>
        <taxon>Bacteria</taxon>
        <taxon>Pseudomonadati</taxon>
        <taxon>Pseudomonadota</taxon>
        <taxon>Gammaproteobacteria</taxon>
        <taxon>Methylococcales</taxon>
        <taxon>Methylococcaceae</taxon>
        <taxon>Methylovulum</taxon>
    </lineage>
</organism>
<dbReference type="InterPro" id="IPR010744">
    <property type="entry name" value="Phage_CI_N"/>
</dbReference>
<evidence type="ECO:0000313" key="3">
    <source>
        <dbReference type="Proteomes" id="UP000237423"/>
    </source>
</evidence>
<gene>
    <name evidence="2" type="ORF">AADEFJLK_04313</name>
</gene>
<evidence type="ECO:0000259" key="1">
    <source>
        <dbReference type="PROSITE" id="PS50943"/>
    </source>
</evidence>
<sequence length="146" mass="16570">MNYPNDAALVVERLKLLLKVDSDKSLAEELGISTPTVSSWRQRNSIPYEACIEIATKNNVRLDWLIIGKGEMYSGQSEIKEQMAMYSPAEPDIKAQKVVELFMDLNETQQREIFFALEEKKQINEMKAALAYLMSRSGDGQYQATA</sequence>
<dbReference type="PROSITE" id="PS50943">
    <property type="entry name" value="HTH_CROC1"/>
    <property type="match status" value="1"/>
</dbReference>
<reference evidence="2 3" key="1">
    <citation type="submission" date="2017-11" db="EMBL/GenBank/DDBJ databases">
        <title>Draft Genome Sequence of Methylobacter psychrotolerans Sph1T, an Obligate Methanotroph from Low-Temperature Environments.</title>
        <authorList>
            <person name="Oshkin I.Y."/>
            <person name="Miroshnikov K."/>
            <person name="Belova S.E."/>
            <person name="Korzhenkov A."/>
            <person name="Toshchakov S.V."/>
            <person name="Dedysh S.N."/>
        </authorList>
    </citation>
    <scope>NUCLEOTIDE SEQUENCE [LARGE SCALE GENOMIC DNA]</scope>
    <source>
        <strain evidence="2 3">Sph1</strain>
    </source>
</reference>
<dbReference type="Gene3D" id="1.10.260.40">
    <property type="entry name" value="lambda repressor-like DNA-binding domains"/>
    <property type="match status" value="1"/>
</dbReference>
<feature type="domain" description="HTH cro/C1-type" evidence="1">
    <location>
        <begin position="26"/>
        <end position="65"/>
    </location>
</feature>
<dbReference type="SUPFAM" id="SSF47413">
    <property type="entry name" value="lambda repressor-like DNA-binding domains"/>
    <property type="match status" value="1"/>
</dbReference>
<protein>
    <submittedName>
        <fullName evidence="2">Helix-turn-helix domain-containing protein</fullName>
    </submittedName>
</protein>
<dbReference type="Proteomes" id="UP000237423">
    <property type="component" value="Unassembled WGS sequence"/>
</dbReference>
<dbReference type="EMBL" id="PGFZ01000020">
    <property type="protein sequence ID" value="POZ49867.1"/>
    <property type="molecule type" value="Genomic_DNA"/>
</dbReference>
<dbReference type="GO" id="GO:0003677">
    <property type="term" value="F:DNA binding"/>
    <property type="evidence" value="ECO:0007669"/>
    <property type="project" value="InterPro"/>
</dbReference>
<name>A0A2S5CGH7_9GAMM</name>
<dbReference type="GO" id="GO:0045892">
    <property type="term" value="P:negative regulation of DNA-templated transcription"/>
    <property type="evidence" value="ECO:0007669"/>
    <property type="project" value="InterPro"/>
</dbReference>
<accession>A0A2S5CGH7</accession>
<dbReference type="CDD" id="cd00093">
    <property type="entry name" value="HTH_XRE"/>
    <property type="match status" value="1"/>
</dbReference>
<comment type="caution">
    <text evidence="2">The sequence shown here is derived from an EMBL/GenBank/DDBJ whole genome shotgun (WGS) entry which is preliminary data.</text>
</comment>
<dbReference type="RefSeq" id="WP_103975738.1">
    <property type="nucleotide sequence ID" value="NZ_PGFZ01000020.1"/>
</dbReference>
<dbReference type="InterPro" id="IPR001387">
    <property type="entry name" value="Cro/C1-type_HTH"/>
</dbReference>
<evidence type="ECO:0000313" key="2">
    <source>
        <dbReference type="EMBL" id="POZ49867.1"/>
    </source>
</evidence>
<dbReference type="Pfam" id="PF07022">
    <property type="entry name" value="Phage_CI_repr"/>
    <property type="match status" value="1"/>
</dbReference>
<dbReference type="AlphaFoldDB" id="A0A2S5CGH7"/>
<dbReference type="InterPro" id="IPR010982">
    <property type="entry name" value="Lambda_DNA-bd_dom_sf"/>
</dbReference>